<accession>A0A7W4JQD3</accession>
<evidence type="ECO:0000259" key="3">
    <source>
        <dbReference type="Pfam" id="PF02826"/>
    </source>
</evidence>
<dbReference type="PANTHER" id="PTHR43333:SF1">
    <property type="entry name" value="D-ISOMER SPECIFIC 2-HYDROXYACID DEHYDROGENASE NAD-BINDING DOMAIN-CONTAINING PROTEIN"/>
    <property type="match status" value="1"/>
</dbReference>
<protein>
    <submittedName>
        <fullName evidence="4">Glyoxylate/hydroxypyruvate reductase A</fullName>
    </submittedName>
</protein>
<keyword evidence="1" id="KW-0560">Oxidoreductase</keyword>
<reference evidence="4 5" key="1">
    <citation type="submission" date="2020-04" db="EMBL/GenBank/DDBJ databases">
        <title>Description of novel Gluconacetobacter.</title>
        <authorList>
            <person name="Sombolestani A."/>
        </authorList>
    </citation>
    <scope>NUCLEOTIDE SEQUENCE [LARGE SCALE GENOMIC DNA]</scope>
    <source>
        <strain evidence="4 5">LMG 21311</strain>
    </source>
</reference>
<dbReference type="RefSeq" id="WP_183118058.1">
    <property type="nucleotide sequence ID" value="NZ_JABEQF010000002.1"/>
</dbReference>
<dbReference type="SUPFAM" id="SSF52283">
    <property type="entry name" value="Formate/glycerate dehydrogenase catalytic domain-like"/>
    <property type="match status" value="1"/>
</dbReference>
<keyword evidence="4" id="KW-0670">Pyruvate</keyword>
<dbReference type="InterPro" id="IPR006140">
    <property type="entry name" value="D-isomer_DH_NAD-bd"/>
</dbReference>
<dbReference type="Gene3D" id="3.40.50.720">
    <property type="entry name" value="NAD(P)-binding Rossmann-like Domain"/>
    <property type="match status" value="2"/>
</dbReference>
<keyword evidence="5" id="KW-1185">Reference proteome</keyword>
<proteinExistence type="predicted"/>
<dbReference type="CDD" id="cd12164">
    <property type="entry name" value="GDH_like_2"/>
    <property type="match status" value="1"/>
</dbReference>
<evidence type="ECO:0000313" key="5">
    <source>
        <dbReference type="Proteomes" id="UP000555756"/>
    </source>
</evidence>
<evidence type="ECO:0000256" key="2">
    <source>
        <dbReference type="ARBA" id="ARBA00023027"/>
    </source>
</evidence>
<gene>
    <name evidence="4" type="ORF">HLH34_02615</name>
</gene>
<feature type="domain" description="D-isomer specific 2-hydroxyacid dehydrogenase NAD-binding" evidence="3">
    <location>
        <begin position="105"/>
        <end position="276"/>
    </location>
</feature>
<dbReference type="EMBL" id="JABEQF010000002">
    <property type="protein sequence ID" value="MBB2188857.1"/>
    <property type="molecule type" value="Genomic_DNA"/>
</dbReference>
<dbReference type="PANTHER" id="PTHR43333">
    <property type="entry name" value="2-HACID_DH_C DOMAIN-CONTAINING PROTEIN"/>
    <property type="match status" value="1"/>
</dbReference>
<dbReference type="GO" id="GO:0016491">
    <property type="term" value="F:oxidoreductase activity"/>
    <property type="evidence" value="ECO:0007669"/>
    <property type="project" value="UniProtKB-KW"/>
</dbReference>
<name>A0A7W4JQD3_9PROT</name>
<dbReference type="Pfam" id="PF02826">
    <property type="entry name" value="2-Hacid_dh_C"/>
    <property type="match status" value="1"/>
</dbReference>
<evidence type="ECO:0000313" key="4">
    <source>
        <dbReference type="EMBL" id="MBB2188857.1"/>
    </source>
</evidence>
<dbReference type="SUPFAM" id="SSF51735">
    <property type="entry name" value="NAD(P)-binding Rossmann-fold domains"/>
    <property type="match status" value="1"/>
</dbReference>
<dbReference type="AlphaFoldDB" id="A0A7W4JQD3"/>
<dbReference type="Proteomes" id="UP000555756">
    <property type="component" value="Unassembled WGS sequence"/>
</dbReference>
<evidence type="ECO:0000256" key="1">
    <source>
        <dbReference type="ARBA" id="ARBA00023002"/>
    </source>
</evidence>
<dbReference type="GO" id="GO:0051287">
    <property type="term" value="F:NAD binding"/>
    <property type="evidence" value="ECO:0007669"/>
    <property type="project" value="InterPro"/>
</dbReference>
<keyword evidence="2" id="KW-0520">NAD</keyword>
<organism evidence="4 5">
    <name type="scientific">Gluconacetobacter azotocaptans</name>
    <dbReference type="NCBI Taxonomy" id="142834"/>
    <lineage>
        <taxon>Bacteria</taxon>
        <taxon>Pseudomonadati</taxon>
        <taxon>Pseudomonadota</taxon>
        <taxon>Alphaproteobacteria</taxon>
        <taxon>Acetobacterales</taxon>
        <taxon>Acetobacteraceae</taxon>
        <taxon>Gluconacetobacter</taxon>
    </lineage>
</organism>
<comment type="caution">
    <text evidence="4">The sequence shown here is derived from an EMBL/GenBank/DDBJ whole genome shotgun (WGS) entry which is preliminary data.</text>
</comment>
<sequence length="311" mass="33776">MTDAMVFYSAVDTPEPWRAALTAAVPDVTFVLADDQFDPELVRYALVWNPPRGFFNRFPNLRLIVNLGAGVDALVARDDLPPGVAITRLHDPLMARMMASYVLFAVLRLARDIPAFEAAQRQGRWAFIEPRPLDLTRVGVMGLGELGLRAAKECARQGFQVRGWSRSPKSDPDIVCYSGMDGLADFLSGCDILVCLLPKTPQTIGLLNAERLALLPHGAGFVNVARGAIVDQAALVEALRAGRIGQAVLDVFQHEPLPEGDPLWSLDNVLITPHVASVALPASATPQIADNILRIRDGQPVLDAIDLSRGY</sequence>
<dbReference type="InterPro" id="IPR036291">
    <property type="entry name" value="NAD(P)-bd_dom_sf"/>
</dbReference>